<feature type="domain" description="FHA" evidence="2">
    <location>
        <begin position="28"/>
        <end position="80"/>
    </location>
</feature>
<sequence length="335" mass="35961">MEPPTLLLTVEKGPRKGETLECKPGTVARVGRFVRGNTLAIRDPGVSQKHLAFEFLADAPRWAVSDLGTSNGTLVNDRQIPPSAPFPLSDGDIIKIGESTVIAIKIVAEERHGLDGGVDDADEKERSGVGGRRGRSRRGAPPLPAVEESVAGAAEGRIGGRGKGRPKKGASSAAAPAVPKEDEILERPAVEESVRYEAKNVVAAKGRMRGRRPITRSAAAKVSNDQKQTEEPHASVRVDDSEAVEPVKVFEKGSKMVVSGAAEEAVDGGEKEEPARDEENEAVEDMEKMTLGEWFDQMEKFLPLMINDAAEEIIASLRAKAQHFDEFVSTSSTSH</sequence>
<dbReference type="InterPro" id="IPR050923">
    <property type="entry name" value="Cell_Proc_Reg/RNA_Proc"/>
</dbReference>
<evidence type="ECO:0000313" key="3">
    <source>
        <dbReference type="EMBL" id="THU56550.1"/>
    </source>
</evidence>
<dbReference type="STRING" id="52838.A0A4S8J522"/>
<dbReference type="Gene3D" id="2.60.200.20">
    <property type="match status" value="1"/>
</dbReference>
<dbReference type="Pfam" id="PF00498">
    <property type="entry name" value="FHA"/>
    <property type="match status" value="1"/>
</dbReference>
<dbReference type="Proteomes" id="UP000317650">
    <property type="component" value="Chromosome 11"/>
</dbReference>
<reference evidence="3 4" key="1">
    <citation type="journal article" date="2019" name="Nat. Plants">
        <title>Genome sequencing of Musa balbisiana reveals subgenome evolution and function divergence in polyploid bananas.</title>
        <authorList>
            <person name="Yao X."/>
        </authorList>
    </citation>
    <scope>NUCLEOTIDE SEQUENCE [LARGE SCALE GENOMIC DNA]</scope>
    <source>
        <strain evidence="4">cv. DH-PKW</strain>
        <tissue evidence="3">Leaves</tissue>
    </source>
</reference>
<accession>A0A4S8J522</accession>
<feature type="region of interest" description="Disordered" evidence="1">
    <location>
        <begin position="114"/>
        <end position="186"/>
    </location>
</feature>
<feature type="compositionally biased region" description="Basic and acidic residues" evidence="1">
    <location>
        <begin position="227"/>
        <end position="240"/>
    </location>
</feature>
<proteinExistence type="predicted"/>
<feature type="region of interest" description="Disordered" evidence="1">
    <location>
        <begin position="207"/>
        <end position="242"/>
    </location>
</feature>
<feature type="compositionally biased region" description="Low complexity" evidence="1">
    <location>
        <begin position="145"/>
        <end position="156"/>
    </location>
</feature>
<dbReference type="PROSITE" id="PS50006">
    <property type="entry name" value="FHA_DOMAIN"/>
    <property type="match status" value="1"/>
</dbReference>
<dbReference type="PANTHER" id="PTHR23308">
    <property type="entry name" value="NUCLEAR INHIBITOR OF PROTEIN PHOSPHATASE-1"/>
    <property type="match status" value="1"/>
</dbReference>
<evidence type="ECO:0000256" key="1">
    <source>
        <dbReference type="SAM" id="MobiDB-lite"/>
    </source>
</evidence>
<evidence type="ECO:0000259" key="2">
    <source>
        <dbReference type="PROSITE" id="PS50006"/>
    </source>
</evidence>
<dbReference type="SMART" id="SM00240">
    <property type="entry name" value="FHA"/>
    <property type="match status" value="1"/>
</dbReference>
<name>A0A4S8J522_MUSBA</name>
<feature type="region of interest" description="Disordered" evidence="1">
    <location>
        <begin position="258"/>
        <end position="282"/>
    </location>
</feature>
<dbReference type="InterPro" id="IPR008984">
    <property type="entry name" value="SMAD_FHA_dom_sf"/>
</dbReference>
<protein>
    <recommendedName>
        <fullName evidence="2">FHA domain-containing protein</fullName>
    </recommendedName>
</protein>
<dbReference type="AlphaFoldDB" id="A0A4S8J522"/>
<dbReference type="SUPFAM" id="SSF49879">
    <property type="entry name" value="SMAD/FHA domain"/>
    <property type="match status" value="1"/>
</dbReference>
<dbReference type="EMBL" id="PYDT01000007">
    <property type="protein sequence ID" value="THU56550.1"/>
    <property type="molecule type" value="Genomic_DNA"/>
</dbReference>
<comment type="caution">
    <text evidence="3">The sequence shown here is derived from an EMBL/GenBank/DDBJ whole genome shotgun (WGS) entry which is preliminary data.</text>
</comment>
<evidence type="ECO:0000313" key="4">
    <source>
        <dbReference type="Proteomes" id="UP000317650"/>
    </source>
</evidence>
<gene>
    <name evidence="3" type="ORF">C4D60_Mb11t18400</name>
</gene>
<organism evidence="3 4">
    <name type="scientific">Musa balbisiana</name>
    <name type="common">Banana</name>
    <dbReference type="NCBI Taxonomy" id="52838"/>
    <lineage>
        <taxon>Eukaryota</taxon>
        <taxon>Viridiplantae</taxon>
        <taxon>Streptophyta</taxon>
        <taxon>Embryophyta</taxon>
        <taxon>Tracheophyta</taxon>
        <taxon>Spermatophyta</taxon>
        <taxon>Magnoliopsida</taxon>
        <taxon>Liliopsida</taxon>
        <taxon>Zingiberales</taxon>
        <taxon>Musaceae</taxon>
        <taxon>Musa</taxon>
    </lineage>
</organism>
<dbReference type="InterPro" id="IPR000253">
    <property type="entry name" value="FHA_dom"/>
</dbReference>
<keyword evidence="4" id="KW-1185">Reference proteome</keyword>